<keyword evidence="4" id="KW-0560">Oxidoreductase</keyword>
<evidence type="ECO:0000256" key="2">
    <source>
        <dbReference type="ARBA" id="ARBA00022630"/>
    </source>
</evidence>
<gene>
    <name evidence="7" type="ORF">BN948_00201</name>
</gene>
<dbReference type="InterPro" id="IPR036188">
    <property type="entry name" value="FAD/NAD-bd_sf"/>
</dbReference>
<proteinExistence type="predicted"/>
<evidence type="ECO:0000256" key="5">
    <source>
        <dbReference type="SAM" id="MobiDB-lite"/>
    </source>
</evidence>
<dbReference type="PRINTS" id="PR00368">
    <property type="entry name" value="FADPNR"/>
</dbReference>
<dbReference type="PANTHER" id="PTHR42913:SF9">
    <property type="entry name" value="SLR1591 PROTEIN"/>
    <property type="match status" value="1"/>
</dbReference>
<dbReference type="RefSeq" id="WP_009519887.1">
    <property type="nucleotide sequence ID" value="NZ_CCAE010000001.1"/>
</dbReference>
<keyword evidence="3" id="KW-0274">FAD</keyword>
<dbReference type="InterPro" id="IPR023753">
    <property type="entry name" value="FAD/NAD-binding_dom"/>
</dbReference>
<evidence type="ECO:0000256" key="4">
    <source>
        <dbReference type="ARBA" id="ARBA00023002"/>
    </source>
</evidence>
<dbReference type="AlphaFoldDB" id="A0A1L1PI98"/>
<dbReference type="Proteomes" id="UP000028878">
    <property type="component" value="Unassembled WGS sequence"/>
</dbReference>
<keyword evidence="8" id="KW-1185">Reference proteome</keyword>
<evidence type="ECO:0000256" key="1">
    <source>
        <dbReference type="ARBA" id="ARBA00001974"/>
    </source>
</evidence>
<dbReference type="GO" id="GO:0019646">
    <property type="term" value="P:aerobic electron transport chain"/>
    <property type="evidence" value="ECO:0007669"/>
    <property type="project" value="TreeGrafter"/>
</dbReference>
<evidence type="ECO:0000313" key="8">
    <source>
        <dbReference type="Proteomes" id="UP000028878"/>
    </source>
</evidence>
<dbReference type="EMBL" id="CCAE010000001">
    <property type="protein sequence ID" value="CDN85806.1"/>
    <property type="molecule type" value="Genomic_DNA"/>
</dbReference>
<evidence type="ECO:0000259" key="6">
    <source>
        <dbReference type="Pfam" id="PF07992"/>
    </source>
</evidence>
<name>A0A1L1PI98_HYDIT</name>
<evidence type="ECO:0000256" key="3">
    <source>
        <dbReference type="ARBA" id="ARBA00022827"/>
    </source>
</evidence>
<feature type="domain" description="FAD/NAD(P)-binding" evidence="6">
    <location>
        <begin position="155"/>
        <end position="310"/>
    </location>
</feature>
<dbReference type="Pfam" id="PF07992">
    <property type="entry name" value="Pyr_redox_2"/>
    <property type="match status" value="1"/>
</dbReference>
<accession>A0A1L1PI98</accession>
<organism evidence="7 8">
    <name type="scientific">Hydrogenophaga intermedia</name>
    <dbReference type="NCBI Taxonomy" id="65786"/>
    <lineage>
        <taxon>Bacteria</taxon>
        <taxon>Pseudomonadati</taxon>
        <taxon>Pseudomonadota</taxon>
        <taxon>Betaproteobacteria</taxon>
        <taxon>Burkholderiales</taxon>
        <taxon>Comamonadaceae</taxon>
        <taxon>Hydrogenophaga</taxon>
    </lineage>
</organism>
<evidence type="ECO:0000313" key="7">
    <source>
        <dbReference type="EMBL" id="CDN85806.1"/>
    </source>
</evidence>
<reference evidence="8" key="1">
    <citation type="submission" date="2014-02" db="EMBL/GenBank/DDBJ databases">
        <authorList>
            <person name="Gan H."/>
        </authorList>
    </citation>
    <scope>NUCLEOTIDE SEQUENCE [LARGE SCALE GENOMIC DNA]</scope>
    <source>
        <strain evidence="8">S1</strain>
    </source>
</reference>
<dbReference type="InterPro" id="IPR051169">
    <property type="entry name" value="NADH-Q_oxidoreductase"/>
</dbReference>
<dbReference type="PANTHER" id="PTHR42913">
    <property type="entry name" value="APOPTOSIS-INDUCING FACTOR 1"/>
    <property type="match status" value="1"/>
</dbReference>
<dbReference type="GO" id="GO:0003955">
    <property type="term" value="F:NAD(P)H dehydrogenase (quinone) activity"/>
    <property type="evidence" value="ECO:0007669"/>
    <property type="project" value="TreeGrafter"/>
</dbReference>
<comment type="cofactor">
    <cofactor evidence="1">
        <name>FAD</name>
        <dbReference type="ChEBI" id="CHEBI:57692"/>
    </cofactor>
</comment>
<reference evidence="8" key="2">
    <citation type="submission" date="2014-11" db="EMBL/GenBank/DDBJ databases">
        <title>Draft genome sequence of Hydrogenophaga intermedia S1.</title>
        <authorList>
            <person name="Gan H.M."/>
            <person name="Chew T.H."/>
            <person name="Stolz A."/>
        </authorList>
    </citation>
    <scope>NUCLEOTIDE SEQUENCE [LARGE SCALE GENOMIC DNA]</scope>
    <source>
        <strain evidence="8">S1</strain>
    </source>
</reference>
<feature type="region of interest" description="Disordered" evidence="5">
    <location>
        <begin position="370"/>
        <end position="389"/>
    </location>
</feature>
<dbReference type="SUPFAM" id="SSF51905">
    <property type="entry name" value="FAD/NAD(P)-binding domain"/>
    <property type="match status" value="2"/>
</dbReference>
<keyword evidence="2" id="KW-0285">Flavoprotein</keyword>
<protein>
    <submittedName>
        <fullName evidence="7">Pyridine nucleotide-disulfide oxidoreductase family protein</fullName>
    </submittedName>
</protein>
<sequence>MRSGITRLVLIGAGPAHREVLARLTRHHPADLQVTLLAPPPAPVHEPLVPAVVAGRYTADSCRVGLSGLLTLAHARWVGGRCAALDVEGRLVRAAPADGGAPIDLPFDLLSLDTAATTDREALEQRLPGARDLALPRYPTEAFLGLWPRVVSLAHKRPLSVAVIGAGAAAIELVFAAAQRLRAEGHAGTILTLLTDGGVLAGDLPPAVASRVRRELKRQRIHVLNEPCTGLTVDGVRLANGALLRCDVPLVAGVAQAPVWLRDTPLALAEGGQVLVNRFQQSLSHPNVFAAGHAARRDDHAYPEAATASARAGAALAHNLLAAFEGQPLKPHWPAQRVFTRLSCGSDRAIAAWGPLRTQGAWVARWKDRDARREVAAPAPQGEDAAPQA</sequence>
<dbReference type="Gene3D" id="3.50.50.100">
    <property type="match status" value="1"/>
</dbReference>